<evidence type="ECO:0000259" key="14">
    <source>
        <dbReference type="Pfam" id="PF17766"/>
    </source>
</evidence>
<dbReference type="GO" id="GO:0009610">
    <property type="term" value="P:response to symbiotic fungus"/>
    <property type="evidence" value="ECO:0007669"/>
    <property type="project" value="UniProtKB-ARBA"/>
</dbReference>
<dbReference type="InterPro" id="IPR015500">
    <property type="entry name" value="Peptidase_S8_subtilisin-rel"/>
</dbReference>
<keyword evidence="16" id="KW-1185">Reference proteome</keyword>
<evidence type="ECO:0000256" key="11">
    <source>
        <dbReference type="PROSITE-ProRule" id="PRU01240"/>
    </source>
</evidence>
<keyword evidence="8 11" id="KW-0378">Hydrolase</keyword>
<evidence type="ECO:0000256" key="4">
    <source>
        <dbReference type="ARBA" id="ARBA00022523"/>
    </source>
</evidence>
<evidence type="ECO:0000313" key="15">
    <source>
        <dbReference type="EMBL" id="KAK4600051.1"/>
    </source>
</evidence>
<evidence type="ECO:0000256" key="5">
    <source>
        <dbReference type="ARBA" id="ARBA00022525"/>
    </source>
</evidence>
<feature type="domain" description="Peptidase S8/S53" evidence="12">
    <location>
        <begin position="165"/>
        <end position="635"/>
    </location>
</feature>
<evidence type="ECO:0000256" key="8">
    <source>
        <dbReference type="ARBA" id="ARBA00022801"/>
    </source>
</evidence>
<dbReference type="SUPFAM" id="SSF52743">
    <property type="entry name" value="Subtilisin-like"/>
    <property type="match status" value="1"/>
</dbReference>
<dbReference type="Gene3D" id="2.60.40.2310">
    <property type="match status" value="1"/>
</dbReference>
<dbReference type="Gene3D" id="3.50.30.30">
    <property type="match status" value="1"/>
</dbReference>
<organism evidence="15 16">
    <name type="scientific">Quercus rubra</name>
    <name type="common">Northern red oak</name>
    <name type="synonym">Quercus borealis</name>
    <dbReference type="NCBI Taxonomy" id="3512"/>
    <lineage>
        <taxon>Eukaryota</taxon>
        <taxon>Viridiplantae</taxon>
        <taxon>Streptophyta</taxon>
        <taxon>Embryophyta</taxon>
        <taxon>Tracheophyta</taxon>
        <taxon>Spermatophyta</taxon>
        <taxon>Magnoliopsida</taxon>
        <taxon>eudicotyledons</taxon>
        <taxon>Gunneridae</taxon>
        <taxon>Pentapetalae</taxon>
        <taxon>rosids</taxon>
        <taxon>fabids</taxon>
        <taxon>Fagales</taxon>
        <taxon>Fagaceae</taxon>
        <taxon>Quercus</taxon>
    </lineage>
</organism>
<feature type="active site" description="Charge relay system" evidence="10 11">
    <location>
        <position position="241"/>
    </location>
</feature>
<evidence type="ECO:0000256" key="10">
    <source>
        <dbReference type="PIRSR" id="PIRSR615500-1"/>
    </source>
</evidence>
<evidence type="ECO:0000256" key="7">
    <source>
        <dbReference type="ARBA" id="ARBA00022729"/>
    </source>
</evidence>
<dbReference type="PROSITE" id="PS51892">
    <property type="entry name" value="SUBTILASE"/>
    <property type="match status" value="1"/>
</dbReference>
<feature type="active site" description="Charge relay system" evidence="10 11">
    <location>
        <position position="578"/>
    </location>
</feature>
<dbReference type="PANTHER" id="PTHR10795">
    <property type="entry name" value="PROPROTEIN CONVERTASE SUBTILISIN/KEXIN"/>
    <property type="match status" value="1"/>
</dbReference>
<dbReference type="InterPro" id="IPR041469">
    <property type="entry name" value="Subtilisin-like_FN3"/>
</dbReference>
<dbReference type="GO" id="GO:0048046">
    <property type="term" value="C:apoplast"/>
    <property type="evidence" value="ECO:0007669"/>
    <property type="project" value="UniProtKB-SubCell"/>
</dbReference>
<dbReference type="Pfam" id="PF17766">
    <property type="entry name" value="fn3_6"/>
    <property type="match status" value="1"/>
</dbReference>
<dbReference type="Pfam" id="PF05922">
    <property type="entry name" value="Inhibitor_I9"/>
    <property type="match status" value="1"/>
</dbReference>
<comment type="function">
    <text evidence="1">Required for arbuscular mycorrhiza (AM) development during AM symbiosis with AM fungi (e.g. Glomeromycota intraradices).</text>
</comment>
<feature type="domain" description="Subtilisin-like protease fibronectin type-III" evidence="14">
    <location>
        <begin position="696"/>
        <end position="795"/>
    </location>
</feature>
<dbReference type="InterPro" id="IPR010259">
    <property type="entry name" value="S8pro/Inhibitor_I9"/>
</dbReference>
<dbReference type="InterPro" id="IPR022398">
    <property type="entry name" value="Peptidase_S8_His-AS"/>
</dbReference>
<dbReference type="InterPro" id="IPR023828">
    <property type="entry name" value="Peptidase_S8_Ser-AS"/>
</dbReference>
<protein>
    <recommendedName>
        <fullName evidence="17">CO(2)-response secreted protease</fullName>
    </recommendedName>
</protein>
<keyword evidence="6 11" id="KW-0645">Protease</keyword>
<dbReference type="FunFam" id="3.40.50.200:FF:000006">
    <property type="entry name" value="Subtilisin-like protease SBT1.5"/>
    <property type="match status" value="1"/>
</dbReference>
<evidence type="ECO:0000313" key="16">
    <source>
        <dbReference type="Proteomes" id="UP001324115"/>
    </source>
</evidence>
<sequence length="807" mass="85648">MYIKHEVCESDIPHSTTQTHREIYTIMKGNTIFFLFCSLFLVSFLENTGAAQAGTNYGVYIVYMGAAVSTNGSLRDDHAQLMSSVLRRKENTLVHTYRHGFSGFAARISEEEARSIAQKPGVVSVFPDTQVELHTTRSWDFLKYQTSVKIDSKSNTGNESSSSVGSDTIIGILDTGIWPESESFNDKDMGPIPSRWKGTCMKADDFNPSNCNRKLIGARSYDDSVATALAKLHTPRDTVGHGTHVASTAAGSTVASASYYGLAGGTAKGGSPSSRIAMYTVCSSAGCLGSAILAAFDDAIADGVDVLSLSLGAPSYIRIGLKSDPIAIGAFHAVDHGIIVVCSAGNDGPDSESVVNVAPWILTVAASTIDRDFRSNVVLGGNKVIKGEGINFSPLKQSPEYPLIYAKYAKKSGANEAEARNCNPDSMDKNLIKGRIVVCNNVGDGDYTAREKISEVKGLGGIGIVLIDDKSSRVASTYGSFPATLIKSNNSAEVLSYINSSSNPVATILPTVAVTEYKPAPAIAYFSARGPSYDTMNILKPDISAPGVDILAAWIANDTSQTPQGKEPPLYNVISGTSMACPHVSGVAATVKSQNPTWSPSAIKSAIMTTATQTNNMKAPITTDSGSIATPYDYGAGEVTTSGPLQPGLVYETSTTDYLNYLCYLGLDINGIKAIAKTIPNDFACPKDSNSDYVSNINYPSIAISKFDGTASKNISRTVTNVGGDGKTVYAVSVDAPSGIVVKVIPDQLTFTKNNEKLSYQVIFSSSTATSLKEDVFGSITWNNGKFKVRSPFLVSSKSGDDDDHVF</sequence>
<dbReference type="Proteomes" id="UP001324115">
    <property type="component" value="Unassembled WGS sequence"/>
</dbReference>
<dbReference type="GO" id="GO:0009609">
    <property type="term" value="P:response to symbiotic bacterium"/>
    <property type="evidence" value="ECO:0007669"/>
    <property type="project" value="UniProtKB-ARBA"/>
</dbReference>
<dbReference type="Gene3D" id="3.40.50.200">
    <property type="entry name" value="Peptidase S8/S53 domain"/>
    <property type="match status" value="1"/>
</dbReference>
<keyword evidence="5" id="KW-0964">Secreted</keyword>
<comment type="subcellular location">
    <subcellularLocation>
        <location evidence="2">Secreted</location>
        <location evidence="2">Extracellular space</location>
        <location evidence="2">Apoplast</location>
    </subcellularLocation>
</comment>
<name>A0AAN7FZJ0_QUERU</name>
<dbReference type="GO" id="GO:0004252">
    <property type="term" value="F:serine-type endopeptidase activity"/>
    <property type="evidence" value="ECO:0007669"/>
    <property type="project" value="UniProtKB-UniRule"/>
</dbReference>
<dbReference type="InterPro" id="IPR034197">
    <property type="entry name" value="Peptidases_S8_3"/>
</dbReference>
<dbReference type="InterPro" id="IPR037045">
    <property type="entry name" value="S8pro/Inhibitor_I9_sf"/>
</dbReference>
<dbReference type="CDD" id="cd04852">
    <property type="entry name" value="Peptidases_S8_3"/>
    <property type="match status" value="1"/>
</dbReference>
<accession>A0AAN7FZJ0</accession>
<dbReference type="Gene3D" id="3.30.70.80">
    <property type="entry name" value="Peptidase S8 propeptide/proteinase inhibitor I9"/>
    <property type="match status" value="1"/>
</dbReference>
<evidence type="ECO:0000259" key="13">
    <source>
        <dbReference type="Pfam" id="PF05922"/>
    </source>
</evidence>
<keyword evidence="7" id="KW-0732">Signal</keyword>
<evidence type="ECO:0000256" key="1">
    <source>
        <dbReference type="ARBA" id="ARBA00002076"/>
    </source>
</evidence>
<keyword evidence="9 11" id="KW-0720">Serine protease</keyword>
<keyword evidence="4" id="KW-0052">Apoplast</keyword>
<dbReference type="PROSITE" id="PS00138">
    <property type="entry name" value="SUBTILASE_SER"/>
    <property type="match status" value="1"/>
</dbReference>
<dbReference type="InterPro" id="IPR000209">
    <property type="entry name" value="Peptidase_S8/S53_dom"/>
</dbReference>
<evidence type="ECO:0000256" key="9">
    <source>
        <dbReference type="ARBA" id="ARBA00022825"/>
    </source>
</evidence>
<reference evidence="15 16" key="1">
    <citation type="journal article" date="2023" name="G3 (Bethesda)">
        <title>A haplotype-resolved chromosome-scale genome for Quercus rubra L. provides insights into the genetics of adaptive traits for red oak species.</title>
        <authorList>
            <person name="Kapoor B."/>
            <person name="Jenkins J."/>
            <person name="Schmutz J."/>
            <person name="Zhebentyayeva T."/>
            <person name="Kuelheim C."/>
            <person name="Coggeshall M."/>
            <person name="Heim C."/>
            <person name="Lasky J.R."/>
            <person name="Leites L."/>
            <person name="Islam-Faridi N."/>
            <person name="Romero-Severson J."/>
            <person name="DeLeo V.L."/>
            <person name="Lucas S.M."/>
            <person name="Lazic D."/>
            <person name="Gailing O."/>
            <person name="Carlson J."/>
            <person name="Staton M."/>
        </authorList>
    </citation>
    <scope>NUCLEOTIDE SEQUENCE [LARGE SCALE GENOMIC DNA]</scope>
    <source>
        <strain evidence="15">Pseudo-F2</strain>
    </source>
</reference>
<dbReference type="Pfam" id="PF00082">
    <property type="entry name" value="Peptidase_S8"/>
    <property type="match status" value="1"/>
</dbReference>
<evidence type="ECO:0000256" key="3">
    <source>
        <dbReference type="ARBA" id="ARBA00011073"/>
    </source>
</evidence>
<evidence type="ECO:0000259" key="12">
    <source>
        <dbReference type="Pfam" id="PF00082"/>
    </source>
</evidence>
<dbReference type="PROSITE" id="PS00137">
    <property type="entry name" value="SUBTILASE_HIS"/>
    <property type="match status" value="1"/>
</dbReference>
<feature type="domain" description="Inhibitor I9" evidence="13">
    <location>
        <begin position="59"/>
        <end position="134"/>
    </location>
</feature>
<comment type="caution">
    <text evidence="15">The sequence shown here is derived from an EMBL/GenBank/DDBJ whole genome shotgun (WGS) entry which is preliminary data.</text>
</comment>
<dbReference type="CDD" id="cd02120">
    <property type="entry name" value="PA_subtilisin_like"/>
    <property type="match status" value="1"/>
</dbReference>
<dbReference type="InterPro" id="IPR045051">
    <property type="entry name" value="SBT"/>
</dbReference>
<dbReference type="PRINTS" id="PR00723">
    <property type="entry name" value="SUBTILISIN"/>
</dbReference>
<gene>
    <name evidence="15" type="ORF">RGQ29_009924</name>
</gene>
<dbReference type="InterPro" id="IPR036852">
    <property type="entry name" value="Peptidase_S8/S53_dom_sf"/>
</dbReference>
<dbReference type="EMBL" id="JAXUIC010000002">
    <property type="protein sequence ID" value="KAK4600051.1"/>
    <property type="molecule type" value="Genomic_DNA"/>
</dbReference>
<dbReference type="FunFam" id="3.50.30.30:FF:000005">
    <property type="entry name" value="subtilisin-like protease SBT1.5"/>
    <property type="match status" value="1"/>
</dbReference>
<evidence type="ECO:0000256" key="6">
    <source>
        <dbReference type="ARBA" id="ARBA00022670"/>
    </source>
</evidence>
<proteinExistence type="inferred from homology"/>
<evidence type="ECO:0000256" key="2">
    <source>
        <dbReference type="ARBA" id="ARBA00004271"/>
    </source>
</evidence>
<evidence type="ECO:0008006" key="17">
    <source>
        <dbReference type="Google" id="ProtNLM"/>
    </source>
</evidence>
<feature type="active site" description="Charge relay system" evidence="10 11">
    <location>
        <position position="174"/>
    </location>
</feature>
<dbReference type="GO" id="GO:0006508">
    <property type="term" value="P:proteolysis"/>
    <property type="evidence" value="ECO:0007669"/>
    <property type="project" value="UniProtKB-KW"/>
</dbReference>
<dbReference type="AlphaFoldDB" id="A0AAN7FZJ0"/>
<comment type="similarity">
    <text evidence="3 11">Belongs to the peptidase S8 family.</text>
</comment>